<dbReference type="AlphaFoldDB" id="A0A9P1EIR5"/>
<name>A0A9P1EIR5_CUSEU</name>
<dbReference type="InterPro" id="IPR001141">
    <property type="entry name" value="Ribosomal_eL27"/>
</dbReference>
<sequence>MPTRYTLDVDLKDAISIDCLQSRDKRVTPTKEVKSHLEEHFKSLKNRCGSFPNSVLKPSNYCAYKHQRSRNRIWDWQQLQLGWCFGRMQISQICLYFFGLHYSHVHVIVLKGP</sequence>
<dbReference type="GO" id="GO:0006412">
    <property type="term" value="P:translation"/>
    <property type="evidence" value="ECO:0007669"/>
    <property type="project" value="InterPro"/>
</dbReference>
<dbReference type="InterPro" id="IPR038655">
    <property type="entry name" value="Ribosomal_eL27_sf"/>
</dbReference>
<reference evidence="1" key="1">
    <citation type="submission" date="2022-07" db="EMBL/GenBank/DDBJ databases">
        <authorList>
            <person name="Macas J."/>
            <person name="Novak P."/>
            <person name="Neumann P."/>
        </authorList>
    </citation>
    <scope>NUCLEOTIDE SEQUENCE</scope>
</reference>
<proteinExistence type="predicted"/>
<dbReference type="Proteomes" id="UP001152484">
    <property type="component" value="Unassembled WGS sequence"/>
</dbReference>
<dbReference type="EMBL" id="CAMAPE010000053">
    <property type="protein sequence ID" value="CAH9109749.1"/>
    <property type="molecule type" value="Genomic_DNA"/>
</dbReference>
<keyword evidence="2" id="KW-1185">Reference proteome</keyword>
<dbReference type="GO" id="GO:0003735">
    <property type="term" value="F:structural constituent of ribosome"/>
    <property type="evidence" value="ECO:0007669"/>
    <property type="project" value="InterPro"/>
</dbReference>
<gene>
    <name evidence="1" type="ORF">CEURO_LOCUS18558</name>
</gene>
<dbReference type="OrthoDB" id="2365484at2759"/>
<dbReference type="PANTHER" id="PTHR10497">
    <property type="entry name" value="60S RIBOSOMAL PROTEIN L27"/>
    <property type="match status" value="1"/>
</dbReference>
<organism evidence="1 2">
    <name type="scientific">Cuscuta europaea</name>
    <name type="common">European dodder</name>
    <dbReference type="NCBI Taxonomy" id="41803"/>
    <lineage>
        <taxon>Eukaryota</taxon>
        <taxon>Viridiplantae</taxon>
        <taxon>Streptophyta</taxon>
        <taxon>Embryophyta</taxon>
        <taxon>Tracheophyta</taxon>
        <taxon>Spermatophyta</taxon>
        <taxon>Magnoliopsida</taxon>
        <taxon>eudicotyledons</taxon>
        <taxon>Gunneridae</taxon>
        <taxon>Pentapetalae</taxon>
        <taxon>asterids</taxon>
        <taxon>lamiids</taxon>
        <taxon>Solanales</taxon>
        <taxon>Convolvulaceae</taxon>
        <taxon>Cuscuteae</taxon>
        <taxon>Cuscuta</taxon>
        <taxon>Cuscuta subgen. Cuscuta</taxon>
    </lineage>
</organism>
<evidence type="ECO:0000313" key="1">
    <source>
        <dbReference type="EMBL" id="CAH9109749.1"/>
    </source>
</evidence>
<comment type="caution">
    <text evidence="1">The sequence shown here is derived from an EMBL/GenBank/DDBJ whole genome shotgun (WGS) entry which is preliminary data.</text>
</comment>
<accession>A0A9P1EIR5</accession>
<dbReference type="Pfam" id="PF01777">
    <property type="entry name" value="Ribosomal_L27e"/>
    <property type="match status" value="1"/>
</dbReference>
<protein>
    <submittedName>
        <fullName evidence="1">Uncharacterized protein</fullName>
    </submittedName>
</protein>
<dbReference type="Gene3D" id="2.30.30.770">
    <property type="match status" value="1"/>
</dbReference>
<dbReference type="GO" id="GO:0005840">
    <property type="term" value="C:ribosome"/>
    <property type="evidence" value="ECO:0007669"/>
    <property type="project" value="InterPro"/>
</dbReference>
<evidence type="ECO:0000313" key="2">
    <source>
        <dbReference type="Proteomes" id="UP001152484"/>
    </source>
</evidence>